<dbReference type="AlphaFoldDB" id="A0A378LND3"/>
<protein>
    <submittedName>
        <fullName evidence="2">Coiled coil protein</fullName>
    </submittedName>
</protein>
<name>A0A378LND3_9GAMM</name>
<feature type="transmembrane region" description="Helical" evidence="1">
    <location>
        <begin position="29"/>
        <end position="51"/>
    </location>
</feature>
<reference evidence="2 3" key="1">
    <citation type="submission" date="2018-06" db="EMBL/GenBank/DDBJ databases">
        <authorList>
            <consortium name="Pathogen Informatics"/>
            <person name="Doyle S."/>
        </authorList>
    </citation>
    <scope>NUCLEOTIDE SEQUENCE [LARGE SCALE GENOMIC DNA]</scope>
    <source>
        <strain evidence="2 3">NCTC11532</strain>
    </source>
</reference>
<keyword evidence="3" id="KW-1185">Reference proteome</keyword>
<feature type="transmembrane region" description="Helical" evidence="1">
    <location>
        <begin position="63"/>
        <end position="90"/>
    </location>
</feature>
<keyword evidence="1" id="KW-0812">Transmembrane</keyword>
<organism evidence="2 3">
    <name type="scientific">Legionella wadsworthii</name>
    <dbReference type="NCBI Taxonomy" id="28088"/>
    <lineage>
        <taxon>Bacteria</taxon>
        <taxon>Pseudomonadati</taxon>
        <taxon>Pseudomonadota</taxon>
        <taxon>Gammaproteobacteria</taxon>
        <taxon>Legionellales</taxon>
        <taxon>Legionellaceae</taxon>
        <taxon>Legionella</taxon>
    </lineage>
</organism>
<gene>
    <name evidence="2" type="ORF">NCTC11532_00357</name>
</gene>
<dbReference type="EMBL" id="UGPB01000001">
    <property type="protein sequence ID" value="STY28187.1"/>
    <property type="molecule type" value="Genomic_DNA"/>
</dbReference>
<keyword evidence="1" id="KW-0472">Membrane</keyword>
<feature type="transmembrane region" description="Helical" evidence="1">
    <location>
        <begin position="7"/>
        <end position="23"/>
    </location>
</feature>
<accession>A0A378LND3</accession>
<evidence type="ECO:0000256" key="1">
    <source>
        <dbReference type="SAM" id="Phobius"/>
    </source>
</evidence>
<proteinExistence type="predicted"/>
<dbReference type="STRING" id="1122170.GCA_000701265_02320"/>
<dbReference type="Proteomes" id="UP000255297">
    <property type="component" value="Unassembled WGS sequence"/>
</dbReference>
<sequence>MYILERLLAIFLGVTVLPLRILAFNALYALLAILLGVVATFGLPIILASVFNDMGISKPKNILINTFFIFPLFGAIAASAIVTAVAYLAYDTVINGFKSMFYGIKNGFFDGMDGFRQALASQHSVIQDIDVYMRAFEAGVNPNELINDVDFDGFQRVRGELQDVVVVHEDLEVPDLESRGPKTAPLFSDKQIETINKIIAELAQSKESLSSRVKSQLEDLQIVFSQYKELWKKLEEVRSALRDKDKTRITDEMIAYNEVETPILLVKQYKQGEKWHNVPANSYVTDKQSLLQWLKTNPKHPLNKDLLKHPEPYDTKETRYIWYELTQDNCSSQELDEAAERINILIKHLLPILTTQQRSNLGLGSNPFSFFSIKEATLDSTAMTLEDGRSLLNSSP</sequence>
<evidence type="ECO:0000313" key="2">
    <source>
        <dbReference type="EMBL" id="STY28187.1"/>
    </source>
</evidence>
<evidence type="ECO:0000313" key="3">
    <source>
        <dbReference type="Proteomes" id="UP000255297"/>
    </source>
</evidence>
<keyword evidence="1" id="KW-1133">Transmembrane helix</keyword>